<dbReference type="InterPro" id="IPR052894">
    <property type="entry name" value="AsmA-related"/>
</dbReference>
<comment type="caution">
    <text evidence="2">The sequence shown here is derived from an EMBL/GenBank/DDBJ whole genome shotgun (WGS) entry which is preliminary data.</text>
</comment>
<dbReference type="GO" id="GO:0005886">
    <property type="term" value="C:plasma membrane"/>
    <property type="evidence" value="ECO:0007669"/>
    <property type="project" value="TreeGrafter"/>
</dbReference>
<keyword evidence="1" id="KW-0472">Membrane</keyword>
<evidence type="ECO:0000256" key="1">
    <source>
        <dbReference type="SAM" id="Phobius"/>
    </source>
</evidence>
<dbReference type="OrthoDB" id="8429176at2"/>
<feature type="transmembrane region" description="Helical" evidence="1">
    <location>
        <begin position="12"/>
        <end position="33"/>
    </location>
</feature>
<keyword evidence="1" id="KW-1133">Transmembrane helix</keyword>
<dbReference type="AlphaFoldDB" id="A0A4R3LXV4"/>
<sequence length="850" mass="88615">MARFPGRWIVRGAVLGGVCAILVVIGLFAVTLLPQGEGLRRLVAERALTQLWGEPVTVSGAVTVDLWPRPILFVAGIQSRGRDGAGAWVERVVLGLPAYGDLLSGHNAYSLAVDGARLDVPMDGADDARPGSLLESPIHVLSLLPHLAIQHTVIRLFDSNGWLFELRVEELRSRQDGTRTALVADAALNGAPVKLGFAFDLDARPEEGLRPYGAEIRLLVPGPIQDFICRLDVRAPTARFDRGLAIELAADAGSLAQVLVLSGLAPVIDGSGTLRAWLFAEPDTMAVRDLQLDLRLTGGEHVHLDGAVGDLPTLQGVDVKAVATLNADVASSVSLRDIVVTRLSGAFRSGADGLMLEDSVVETNAFDQSFRQIGPIAVRSVERDGDGRVALKDVSVLAGPRTRPVLQLTGDVRDVLRFVGVNLAGTVDLPVASMLAMQAGGAARLGRLVGRMAVSDAGGELAVDAFAARIEGGELVQASIDLAPPDLAPTGAGPAARVEARLDIPNYSEFAAALGREVAFQGPIRFDGRVSGTSEAVTLDGRADIGRTQILGNLTSRAKPNGRVFVGGTITAPKVFGDELISLVRTENRAGRRPVAVLGAAPLAGGSQIDLMATTDMDIAISAERLEGGGDGAKGIQARLAVNEGALRIDPLRIGYQGGFVSAVVASEGRTSVRIKGAGEQLSLAGLVGRGAPISVSGTLRLAFDLTARTDADDMLSTLAGTLTARVGRGRIGTGLLDLAGMGIVGGLFTSSVYRGDSELRCAKVPFVFEKGVARTNPILVVITENIQALGRGTIDLPRNRIDLLVVPRPLNALFGESGHSFTVKGPLGGPSIALAAGGGDLRGRFGCDN</sequence>
<gene>
    <name evidence="2" type="ORF">EDC64_10638</name>
</gene>
<name>A0A4R3LXV4_9HYPH</name>
<keyword evidence="1" id="KW-0812">Transmembrane</keyword>
<dbReference type="PANTHER" id="PTHR30441:SF4">
    <property type="entry name" value="PROTEIN ASMA"/>
    <property type="match status" value="1"/>
</dbReference>
<dbReference type="GO" id="GO:0090313">
    <property type="term" value="P:regulation of protein targeting to membrane"/>
    <property type="evidence" value="ECO:0007669"/>
    <property type="project" value="TreeGrafter"/>
</dbReference>
<protein>
    <submittedName>
        <fullName evidence="2">AsmA-like protein</fullName>
    </submittedName>
</protein>
<evidence type="ECO:0000313" key="3">
    <source>
        <dbReference type="Proteomes" id="UP000294664"/>
    </source>
</evidence>
<dbReference type="Proteomes" id="UP000294664">
    <property type="component" value="Unassembled WGS sequence"/>
</dbReference>
<reference evidence="2 3" key="1">
    <citation type="submission" date="2019-03" db="EMBL/GenBank/DDBJ databases">
        <title>Genomic Encyclopedia of Type Strains, Phase IV (KMG-IV): sequencing the most valuable type-strain genomes for metagenomic binning, comparative biology and taxonomic classification.</title>
        <authorList>
            <person name="Goeker M."/>
        </authorList>
    </citation>
    <scope>NUCLEOTIDE SEQUENCE [LARGE SCALE GENOMIC DNA]</scope>
    <source>
        <strain evidence="2 3">DSM 9035</strain>
    </source>
</reference>
<proteinExistence type="predicted"/>
<accession>A0A4R3LXV4</accession>
<dbReference type="PANTHER" id="PTHR30441">
    <property type="entry name" value="DUF748 DOMAIN-CONTAINING PROTEIN"/>
    <property type="match status" value="1"/>
</dbReference>
<dbReference type="EMBL" id="SMAI01000006">
    <property type="protein sequence ID" value="TCT04609.1"/>
    <property type="molecule type" value="Genomic_DNA"/>
</dbReference>
<organism evidence="2 3">
    <name type="scientific">Aquabacter spiritensis</name>
    <dbReference type="NCBI Taxonomy" id="933073"/>
    <lineage>
        <taxon>Bacteria</taxon>
        <taxon>Pseudomonadati</taxon>
        <taxon>Pseudomonadota</taxon>
        <taxon>Alphaproteobacteria</taxon>
        <taxon>Hyphomicrobiales</taxon>
        <taxon>Xanthobacteraceae</taxon>
        <taxon>Aquabacter</taxon>
    </lineage>
</organism>
<dbReference type="RefSeq" id="WP_132031387.1">
    <property type="nucleotide sequence ID" value="NZ_SMAI01000006.1"/>
</dbReference>
<keyword evidence="3" id="KW-1185">Reference proteome</keyword>
<evidence type="ECO:0000313" key="2">
    <source>
        <dbReference type="EMBL" id="TCT04609.1"/>
    </source>
</evidence>